<evidence type="ECO:0000259" key="3">
    <source>
        <dbReference type="Pfam" id="PF02563"/>
    </source>
</evidence>
<reference evidence="5" key="1">
    <citation type="submission" date="2021-04" db="EMBL/GenBank/DDBJ databases">
        <title>The complete genome sequence of Caulobacter sp. S6.</title>
        <authorList>
            <person name="Tang Y."/>
            <person name="Ouyang W."/>
            <person name="Liu Q."/>
            <person name="Huang B."/>
            <person name="Guo Z."/>
            <person name="Lei P."/>
        </authorList>
    </citation>
    <scope>NUCLEOTIDE SEQUENCE</scope>
    <source>
        <strain evidence="5">S6</strain>
    </source>
</reference>
<dbReference type="PANTHER" id="PTHR33619:SF3">
    <property type="entry name" value="POLYSACCHARIDE EXPORT PROTEIN GFCE-RELATED"/>
    <property type="match status" value="1"/>
</dbReference>
<feature type="signal peptide" evidence="2">
    <location>
        <begin position="1"/>
        <end position="24"/>
    </location>
</feature>
<dbReference type="KEGG" id="caul:KCG34_01270"/>
<dbReference type="Pfam" id="PF02563">
    <property type="entry name" value="Poly_export"/>
    <property type="match status" value="1"/>
</dbReference>
<dbReference type="InterPro" id="IPR019554">
    <property type="entry name" value="Soluble_ligand-bd"/>
</dbReference>
<sequence>MAFNRFHRPRLLGLAAGVAACTLAACDTVEKARPDVFATSPHPSANFPNIAYATWSTAEPPYRLYPGDEVEVTVPSAPELSKTVTVQPDGRISLALLPPVEVADRTLGDVENILDRAYASQLLQPMVTVSVKAAPLKVFVGGEVDKPGVYDMPGDINALQAVIMAGGFKTAAKRTEVVIIRRGPNGQAMMRTANLMRGVSDPGLTDVVPLRRFDVVYVPRTRIAEAGIFVQQYFRDINPVQFGFNYTVGPTYLAGTVAK</sequence>
<feature type="domain" description="Soluble ligand binding" evidence="4">
    <location>
        <begin position="137"/>
        <end position="191"/>
    </location>
</feature>
<gene>
    <name evidence="5" type="ORF">KCG34_01270</name>
</gene>
<evidence type="ECO:0000259" key="4">
    <source>
        <dbReference type="Pfam" id="PF10531"/>
    </source>
</evidence>
<dbReference type="Gene3D" id="3.30.1950.10">
    <property type="entry name" value="wza like domain"/>
    <property type="match status" value="1"/>
</dbReference>
<feature type="chain" id="PRO_5037540182" evidence="2">
    <location>
        <begin position="25"/>
        <end position="259"/>
    </location>
</feature>
<evidence type="ECO:0000256" key="1">
    <source>
        <dbReference type="ARBA" id="ARBA00022729"/>
    </source>
</evidence>
<dbReference type="InterPro" id="IPR049712">
    <property type="entry name" value="Poly_export"/>
</dbReference>
<name>A0A975G0Z4_9CAUL</name>
<dbReference type="GO" id="GO:0015159">
    <property type="term" value="F:polysaccharide transmembrane transporter activity"/>
    <property type="evidence" value="ECO:0007669"/>
    <property type="project" value="InterPro"/>
</dbReference>
<evidence type="ECO:0000313" key="5">
    <source>
        <dbReference type="EMBL" id="QUD88552.1"/>
    </source>
</evidence>
<dbReference type="EMBL" id="CP073078">
    <property type="protein sequence ID" value="QUD88552.1"/>
    <property type="molecule type" value="Genomic_DNA"/>
</dbReference>
<dbReference type="Gene3D" id="3.10.560.10">
    <property type="entry name" value="Outer membrane lipoprotein wza domain like"/>
    <property type="match status" value="1"/>
</dbReference>
<protein>
    <submittedName>
        <fullName evidence="5">Polysaccharide export protein</fullName>
    </submittedName>
</protein>
<dbReference type="InterPro" id="IPR003715">
    <property type="entry name" value="Poly_export_N"/>
</dbReference>
<organism evidence="5 6">
    <name type="scientific">Phenylobacterium montanum</name>
    <dbReference type="NCBI Taxonomy" id="2823693"/>
    <lineage>
        <taxon>Bacteria</taxon>
        <taxon>Pseudomonadati</taxon>
        <taxon>Pseudomonadota</taxon>
        <taxon>Alphaproteobacteria</taxon>
        <taxon>Caulobacterales</taxon>
        <taxon>Caulobacteraceae</taxon>
        <taxon>Phenylobacterium</taxon>
    </lineage>
</organism>
<dbReference type="RefSeq" id="WP_211938602.1">
    <property type="nucleotide sequence ID" value="NZ_CP073078.1"/>
</dbReference>
<keyword evidence="6" id="KW-1185">Reference proteome</keyword>
<dbReference type="Pfam" id="PF10531">
    <property type="entry name" value="SLBB"/>
    <property type="match status" value="1"/>
</dbReference>
<dbReference type="PANTHER" id="PTHR33619">
    <property type="entry name" value="POLYSACCHARIDE EXPORT PROTEIN GFCE-RELATED"/>
    <property type="match status" value="1"/>
</dbReference>
<feature type="domain" description="Polysaccharide export protein N-terminal" evidence="3">
    <location>
        <begin position="58"/>
        <end position="132"/>
    </location>
</feature>
<evidence type="ECO:0000313" key="6">
    <source>
        <dbReference type="Proteomes" id="UP000676409"/>
    </source>
</evidence>
<evidence type="ECO:0000256" key="2">
    <source>
        <dbReference type="SAM" id="SignalP"/>
    </source>
</evidence>
<accession>A0A975G0Z4</accession>
<proteinExistence type="predicted"/>
<dbReference type="Proteomes" id="UP000676409">
    <property type="component" value="Chromosome"/>
</dbReference>
<keyword evidence="1 2" id="KW-0732">Signal</keyword>
<dbReference type="PROSITE" id="PS51257">
    <property type="entry name" value="PROKAR_LIPOPROTEIN"/>
    <property type="match status" value="1"/>
</dbReference>
<dbReference type="AlphaFoldDB" id="A0A975G0Z4"/>